<dbReference type="CDD" id="cd06587">
    <property type="entry name" value="VOC"/>
    <property type="match status" value="1"/>
</dbReference>
<organism evidence="3 4">
    <name type="scientific">Paenibacillus oceani</name>
    <dbReference type="NCBI Taxonomy" id="2772510"/>
    <lineage>
        <taxon>Bacteria</taxon>
        <taxon>Bacillati</taxon>
        <taxon>Bacillota</taxon>
        <taxon>Bacilli</taxon>
        <taxon>Bacillales</taxon>
        <taxon>Paenibacillaceae</taxon>
        <taxon>Paenibacillus</taxon>
    </lineage>
</organism>
<feature type="compositionally biased region" description="Low complexity" evidence="1">
    <location>
        <begin position="73"/>
        <end position="83"/>
    </location>
</feature>
<dbReference type="Pfam" id="PF18029">
    <property type="entry name" value="Glyoxalase_6"/>
    <property type="match status" value="1"/>
</dbReference>
<dbReference type="Gene3D" id="1.20.120.450">
    <property type="entry name" value="dinb family like domain"/>
    <property type="match status" value="1"/>
</dbReference>
<dbReference type="Proteomes" id="UP000639396">
    <property type="component" value="Unassembled WGS sequence"/>
</dbReference>
<accession>A0A927CFY5</accession>
<dbReference type="SUPFAM" id="SSF54593">
    <property type="entry name" value="Glyoxalase/Bleomycin resistance protein/Dihydroxybiphenyl dioxygenase"/>
    <property type="match status" value="1"/>
</dbReference>
<dbReference type="Gene3D" id="3.10.180.10">
    <property type="entry name" value="2,3-Dihydroxybiphenyl 1,2-Dioxygenase, domain 1"/>
    <property type="match status" value="1"/>
</dbReference>
<protein>
    <submittedName>
        <fullName evidence="3">Glyoxalase</fullName>
    </submittedName>
</protein>
<evidence type="ECO:0000313" key="4">
    <source>
        <dbReference type="Proteomes" id="UP000639396"/>
    </source>
</evidence>
<dbReference type="InterPro" id="IPR037523">
    <property type="entry name" value="VOC_core"/>
</dbReference>
<reference evidence="3" key="1">
    <citation type="submission" date="2020-09" db="EMBL/GenBank/DDBJ databases">
        <title>A novel bacterium of genus Paenibacillus, isolated from South China Sea.</title>
        <authorList>
            <person name="Huang H."/>
            <person name="Mo K."/>
            <person name="Hu Y."/>
        </authorList>
    </citation>
    <scope>NUCLEOTIDE SEQUENCE</scope>
    <source>
        <strain evidence="3">IB182363</strain>
    </source>
</reference>
<dbReference type="RefSeq" id="WP_190931129.1">
    <property type="nucleotide sequence ID" value="NZ_JACXJA010000043.1"/>
</dbReference>
<feature type="region of interest" description="Disordered" evidence="1">
    <location>
        <begin position="60"/>
        <end position="89"/>
    </location>
</feature>
<dbReference type="AlphaFoldDB" id="A0A927CFY5"/>
<dbReference type="InterPro" id="IPR034660">
    <property type="entry name" value="DinB/YfiT-like"/>
</dbReference>
<dbReference type="InterPro" id="IPR029068">
    <property type="entry name" value="Glyas_Bleomycin-R_OHBP_Dase"/>
</dbReference>
<dbReference type="EMBL" id="JACXJA010000043">
    <property type="protein sequence ID" value="MBD2865506.1"/>
    <property type="molecule type" value="Genomic_DNA"/>
</dbReference>
<dbReference type="PROSITE" id="PS51819">
    <property type="entry name" value="VOC"/>
    <property type="match status" value="1"/>
</dbReference>
<sequence length="306" mass="33331">MRGNSGQSGNVKVVLDVADPAEAGRFYEEVLGWERAGTNREEGGGELLRMPGGELVLLQRPGGAKGDRGETLGATAAANTGPAPNRPAPGDRVYVLVPDGATGVLDAVKRRAEAAGAPVRDETEPFCWRTLTVTTPEGYRLAFWKELEASPGDIAAAYASGPDRLEAALAGLDESALDQAIAPGKWSIRQQVLHVVDLELASVHKLKYIAGSTEPDRVYTGNRFTQNEWAQAMRYADRPVVVETALFRLLREHVMLLHRHIPGFMERSVRVGGGRHESAIRLMKSMAGHANTHIRRILEIRELFGR</sequence>
<dbReference type="InterPro" id="IPR041581">
    <property type="entry name" value="Glyoxalase_6"/>
</dbReference>
<dbReference type="InterPro" id="IPR024775">
    <property type="entry name" value="DinB-like"/>
</dbReference>
<dbReference type="Pfam" id="PF12867">
    <property type="entry name" value="DinB_2"/>
    <property type="match status" value="1"/>
</dbReference>
<keyword evidence="4" id="KW-1185">Reference proteome</keyword>
<comment type="caution">
    <text evidence="3">The sequence shown here is derived from an EMBL/GenBank/DDBJ whole genome shotgun (WGS) entry which is preliminary data.</text>
</comment>
<gene>
    <name evidence="3" type="ORF">IDH45_26340</name>
</gene>
<evidence type="ECO:0000256" key="1">
    <source>
        <dbReference type="SAM" id="MobiDB-lite"/>
    </source>
</evidence>
<name>A0A927CFY5_9BACL</name>
<proteinExistence type="predicted"/>
<dbReference type="SUPFAM" id="SSF109854">
    <property type="entry name" value="DinB/YfiT-like putative metalloenzymes"/>
    <property type="match status" value="1"/>
</dbReference>
<evidence type="ECO:0000259" key="2">
    <source>
        <dbReference type="PROSITE" id="PS51819"/>
    </source>
</evidence>
<evidence type="ECO:0000313" key="3">
    <source>
        <dbReference type="EMBL" id="MBD2865506.1"/>
    </source>
</evidence>
<feature type="domain" description="VOC" evidence="2">
    <location>
        <begin position="9"/>
        <end position="146"/>
    </location>
</feature>